<sequence length="168" mass="19581">MYYDNDHIIEQAHKLIREAGTSDPASLADYLDISVKPVPFRKQKGVYQVIEDIPFIFIKEDLAPEIYNIVILHEIGHDRLHRDIAKAFAEYDLFDMQTSRMEYEANLFAAEISLPDDEILDYIYQGMDVSQIARAMYSDINLVALKASDMIRRGYNFNQVDHRNDFLK</sequence>
<dbReference type="Pfam" id="PF06114">
    <property type="entry name" value="Peptidase_M78"/>
    <property type="match status" value="1"/>
</dbReference>
<dbReference type="EMBL" id="FOGJ01000004">
    <property type="protein sequence ID" value="SER33720.1"/>
    <property type="molecule type" value="Genomic_DNA"/>
</dbReference>
<evidence type="ECO:0000313" key="2">
    <source>
        <dbReference type="EMBL" id="PWT28075.1"/>
    </source>
</evidence>
<accession>A0A1H9NCG2</accession>
<dbReference type="Gene3D" id="1.10.10.2910">
    <property type="match status" value="1"/>
</dbReference>
<protein>
    <submittedName>
        <fullName evidence="2">ImmA/IrrE family metallo-endopeptidase</fullName>
    </submittedName>
</protein>
<reference evidence="3 4" key="1">
    <citation type="submission" date="2016-10" db="EMBL/GenBank/DDBJ databases">
        <authorList>
            <person name="de Groot N.N."/>
        </authorList>
    </citation>
    <scope>NUCLEOTIDE SEQUENCE [LARGE SCALE GENOMIC DNA]</scope>
    <source>
        <strain evidence="3 4">AR40</strain>
    </source>
</reference>
<feature type="domain" description="IrrE N-terminal-like" evidence="1">
    <location>
        <begin position="28"/>
        <end position="133"/>
    </location>
</feature>
<dbReference type="InterPro" id="IPR010359">
    <property type="entry name" value="IrrE_HExxH"/>
</dbReference>
<dbReference type="Proteomes" id="UP000245488">
    <property type="component" value="Chromosome"/>
</dbReference>
<evidence type="ECO:0000313" key="5">
    <source>
        <dbReference type="Proteomes" id="UP000245488"/>
    </source>
</evidence>
<dbReference type="RefSeq" id="WP_027205423.1">
    <property type="nucleotide sequence ID" value="NZ_CM009896.1"/>
</dbReference>
<evidence type="ECO:0000313" key="3">
    <source>
        <dbReference type="EMBL" id="SER33720.1"/>
    </source>
</evidence>
<gene>
    <name evidence="2" type="ORF">CPT75_13625</name>
    <name evidence="3" type="ORF">SAMN04487884_104139</name>
</gene>
<dbReference type="eggNOG" id="COG2856">
    <property type="taxonomic scope" value="Bacteria"/>
</dbReference>
<dbReference type="EMBL" id="NXNG01000001">
    <property type="protein sequence ID" value="PWT28075.1"/>
    <property type="molecule type" value="Genomic_DNA"/>
</dbReference>
<organism evidence="3 4">
    <name type="scientific">Butyrivibrio fibrisolvens</name>
    <dbReference type="NCBI Taxonomy" id="831"/>
    <lineage>
        <taxon>Bacteria</taxon>
        <taxon>Bacillati</taxon>
        <taxon>Bacillota</taxon>
        <taxon>Clostridia</taxon>
        <taxon>Lachnospirales</taxon>
        <taxon>Lachnospiraceae</taxon>
        <taxon>Butyrivibrio</taxon>
    </lineage>
</organism>
<keyword evidence="5" id="KW-1185">Reference proteome</keyword>
<name>A0A1H9NCG2_BUTFI</name>
<dbReference type="AlphaFoldDB" id="A0A1H9NCG2"/>
<dbReference type="Proteomes" id="UP000182584">
    <property type="component" value="Unassembled WGS sequence"/>
</dbReference>
<reference evidence="2 5" key="2">
    <citation type="submission" date="2017-09" db="EMBL/GenBank/DDBJ databases">
        <title>High-quality draft genome sequence of Butyrivibrio fibrisolvens INBov1, isolated from cow rumen.</title>
        <authorList>
            <person name="Rodriguez Hernaez J."/>
            <person name="Rivarola M."/>
            <person name="Paniego N."/>
            <person name="Cravero S."/>
            <person name="Ceron Cucchi M."/>
            <person name="Martinez M.C."/>
        </authorList>
    </citation>
    <scope>NUCLEOTIDE SEQUENCE [LARGE SCALE GENOMIC DNA]</scope>
    <source>
        <strain evidence="2 5">INBov1</strain>
    </source>
</reference>
<evidence type="ECO:0000313" key="4">
    <source>
        <dbReference type="Proteomes" id="UP000182584"/>
    </source>
</evidence>
<evidence type="ECO:0000259" key="1">
    <source>
        <dbReference type="Pfam" id="PF06114"/>
    </source>
</evidence>
<dbReference type="OrthoDB" id="9816277at2"/>
<proteinExistence type="predicted"/>